<keyword evidence="2" id="KW-0597">Phosphoprotein</keyword>
<protein>
    <recommendedName>
        <fullName evidence="12 14">Uracil-DNA glycosylase</fullName>
        <shortName evidence="12">UDG</shortName>
        <ecNumber evidence="12 14">3.2.2.27</ecNumber>
    </recommendedName>
</protein>
<evidence type="ECO:0000256" key="12">
    <source>
        <dbReference type="HAMAP-Rule" id="MF_03166"/>
    </source>
</evidence>
<keyword evidence="8 12" id="KW-0539">Nucleus</keyword>
<evidence type="ECO:0000256" key="10">
    <source>
        <dbReference type="ARBA" id="ARBA00052828"/>
    </source>
</evidence>
<dbReference type="InterPro" id="IPR036895">
    <property type="entry name" value="Uracil-DNA_glycosylase-like_sf"/>
</dbReference>
<comment type="subunit">
    <text evidence="11">Interacts with RPA2 subunit of the RPA trimer; this interaction mediates UNG2 recruitment to RPA-coated single-stranded DNA at stalled replication forks. Interacts with PCNA; this interaction mediates UNG2 recruitment to S-phase replication foci. Interacts (via N-terminus) with FAM72A.</text>
</comment>
<feature type="domain" description="Uracil-DNA glycosylase-like" evidence="17">
    <location>
        <begin position="136"/>
        <end position="297"/>
    </location>
</feature>
<evidence type="ECO:0000256" key="16">
    <source>
        <dbReference type="SAM" id="SignalP"/>
    </source>
</evidence>
<keyword evidence="16" id="KW-0732">Signal</keyword>
<comment type="catalytic activity">
    <reaction evidence="10">
        <text>a 2'-deoxyuridine in single-stranded DNA + H2O = a 2'-deoxyribose 5'-monophosphate in single-stranded DNA + uracil</text>
        <dbReference type="Rhea" id="RHEA:81459"/>
        <dbReference type="Rhea" id="RHEA-COMP:12847"/>
        <dbReference type="Rhea" id="RHEA-COMP:19684"/>
        <dbReference type="ChEBI" id="CHEBI:15377"/>
        <dbReference type="ChEBI" id="CHEBI:17568"/>
        <dbReference type="ChEBI" id="CHEBI:133902"/>
        <dbReference type="ChEBI" id="CHEBI:139095"/>
    </reaction>
    <physiologicalReaction direction="left-to-right" evidence="10">
        <dbReference type="Rhea" id="RHEA:81460"/>
    </physiologicalReaction>
</comment>
<evidence type="ECO:0000256" key="8">
    <source>
        <dbReference type="ARBA" id="ARBA00023242"/>
    </source>
</evidence>
<dbReference type="NCBIfam" id="NF003591">
    <property type="entry name" value="PRK05254.1-4"/>
    <property type="match status" value="1"/>
</dbReference>
<gene>
    <name evidence="18" type="ORF">FSP39_001334</name>
</gene>
<feature type="compositionally biased region" description="Basic and acidic residues" evidence="15">
    <location>
        <begin position="52"/>
        <end position="65"/>
    </location>
</feature>
<keyword evidence="19" id="KW-1185">Reference proteome</keyword>
<accession>A0AA88Y1V2</accession>
<feature type="compositionally biased region" description="Polar residues" evidence="15">
    <location>
        <begin position="38"/>
        <end position="49"/>
    </location>
</feature>
<keyword evidence="4 12" id="KW-0378">Hydrolase</keyword>
<evidence type="ECO:0000259" key="17">
    <source>
        <dbReference type="SMART" id="SM00986"/>
    </source>
</evidence>
<feature type="active site" description="Proton acceptor" evidence="12 13">
    <location>
        <position position="151"/>
    </location>
</feature>
<dbReference type="InterPro" id="IPR002043">
    <property type="entry name" value="UDG_fam1"/>
</dbReference>
<dbReference type="InterPro" id="IPR018085">
    <property type="entry name" value="Ura-DNA_Glyclase_AS"/>
</dbReference>
<evidence type="ECO:0000256" key="13">
    <source>
        <dbReference type="PROSITE-ProRule" id="PRU10072"/>
    </source>
</evidence>
<evidence type="ECO:0000256" key="2">
    <source>
        <dbReference type="ARBA" id="ARBA00022553"/>
    </source>
</evidence>
<evidence type="ECO:0000256" key="3">
    <source>
        <dbReference type="ARBA" id="ARBA00022763"/>
    </source>
</evidence>
<dbReference type="PANTHER" id="PTHR11264">
    <property type="entry name" value="URACIL-DNA GLYCOSYLASE"/>
    <property type="match status" value="1"/>
</dbReference>
<feature type="signal peptide" evidence="16">
    <location>
        <begin position="1"/>
        <end position="18"/>
    </location>
</feature>
<evidence type="ECO:0000256" key="9">
    <source>
        <dbReference type="ARBA" id="ARBA00052069"/>
    </source>
</evidence>
<evidence type="ECO:0000256" key="14">
    <source>
        <dbReference type="RuleBase" id="RU003780"/>
    </source>
</evidence>
<feature type="chain" id="PRO_5041650544" description="Uracil-DNA glycosylase" evidence="16">
    <location>
        <begin position="19"/>
        <end position="316"/>
    </location>
</feature>
<evidence type="ECO:0000256" key="15">
    <source>
        <dbReference type="SAM" id="MobiDB-lite"/>
    </source>
</evidence>
<evidence type="ECO:0000313" key="18">
    <source>
        <dbReference type="EMBL" id="KAK3094407.1"/>
    </source>
</evidence>
<dbReference type="EMBL" id="VSWD01000008">
    <property type="protein sequence ID" value="KAK3094407.1"/>
    <property type="molecule type" value="Genomic_DNA"/>
</dbReference>
<feature type="compositionally biased region" description="Polar residues" evidence="15">
    <location>
        <begin position="18"/>
        <end position="30"/>
    </location>
</feature>
<evidence type="ECO:0000256" key="7">
    <source>
        <dbReference type="ARBA" id="ARBA00023204"/>
    </source>
</evidence>
<evidence type="ECO:0000256" key="5">
    <source>
        <dbReference type="ARBA" id="ARBA00022990"/>
    </source>
</evidence>
<keyword evidence="6 12" id="KW-0496">Mitochondrion</keyword>
<dbReference type="PANTHER" id="PTHR11264:SF0">
    <property type="entry name" value="URACIL-DNA GLYCOSYLASE"/>
    <property type="match status" value="1"/>
</dbReference>
<dbReference type="InterPro" id="IPR005122">
    <property type="entry name" value="Uracil-DNA_glycosylase-like"/>
</dbReference>
<dbReference type="PROSITE" id="PS00130">
    <property type="entry name" value="U_DNA_GLYCOSYLASE"/>
    <property type="match status" value="1"/>
</dbReference>
<dbReference type="FunFam" id="3.40.470.10:FF:000004">
    <property type="entry name" value="Uracil-DNA glycosylase"/>
    <property type="match status" value="1"/>
</dbReference>
<evidence type="ECO:0000256" key="6">
    <source>
        <dbReference type="ARBA" id="ARBA00023128"/>
    </source>
</evidence>
<dbReference type="GO" id="GO:0004844">
    <property type="term" value="F:uracil DNA N-glycosylase activity"/>
    <property type="evidence" value="ECO:0007669"/>
    <property type="project" value="UniProtKB-UniRule"/>
</dbReference>
<dbReference type="AlphaFoldDB" id="A0AA88Y1V2"/>
<dbReference type="Proteomes" id="UP001186944">
    <property type="component" value="Unassembled WGS sequence"/>
</dbReference>
<dbReference type="GO" id="GO:0005654">
    <property type="term" value="C:nucleoplasm"/>
    <property type="evidence" value="ECO:0007669"/>
    <property type="project" value="UniProtKB-ARBA"/>
</dbReference>
<dbReference type="SMART" id="SM00986">
    <property type="entry name" value="UDG"/>
    <property type="match status" value="1"/>
</dbReference>
<reference evidence="18" key="1">
    <citation type="submission" date="2019-08" db="EMBL/GenBank/DDBJ databases">
        <title>The improved chromosome-level genome for the pearl oyster Pinctada fucata martensii using PacBio sequencing and Hi-C.</title>
        <authorList>
            <person name="Zheng Z."/>
        </authorList>
    </citation>
    <scope>NUCLEOTIDE SEQUENCE</scope>
    <source>
        <strain evidence="18">ZZ-2019</strain>
        <tissue evidence="18">Adductor muscle</tissue>
    </source>
</reference>
<dbReference type="GO" id="GO:0097510">
    <property type="term" value="P:base-excision repair, AP site formation via deaminated base removal"/>
    <property type="evidence" value="ECO:0007669"/>
    <property type="project" value="TreeGrafter"/>
</dbReference>
<feature type="region of interest" description="Disordered" evidence="15">
    <location>
        <begin position="18"/>
        <end position="65"/>
    </location>
</feature>
<dbReference type="CDD" id="cd10027">
    <property type="entry name" value="UDG-F1-like"/>
    <property type="match status" value="1"/>
</dbReference>
<dbReference type="GO" id="GO:0005739">
    <property type="term" value="C:mitochondrion"/>
    <property type="evidence" value="ECO:0007669"/>
    <property type="project" value="UniProtKB-SubCell"/>
</dbReference>
<evidence type="ECO:0000256" key="1">
    <source>
        <dbReference type="ARBA" id="ARBA00008184"/>
    </source>
</evidence>
<evidence type="ECO:0000256" key="4">
    <source>
        <dbReference type="ARBA" id="ARBA00022801"/>
    </source>
</evidence>
<keyword evidence="7 12" id="KW-0234">DNA repair</keyword>
<dbReference type="NCBIfam" id="NF003588">
    <property type="entry name" value="PRK05254.1-1"/>
    <property type="match status" value="1"/>
</dbReference>
<dbReference type="NCBIfam" id="TIGR00628">
    <property type="entry name" value="ung"/>
    <property type="match status" value="1"/>
</dbReference>
<evidence type="ECO:0000256" key="11">
    <source>
        <dbReference type="ARBA" id="ARBA00064140"/>
    </source>
</evidence>
<dbReference type="SUPFAM" id="SSF52141">
    <property type="entry name" value="Uracil-DNA glycosylase-like"/>
    <property type="match status" value="1"/>
</dbReference>
<dbReference type="NCBIfam" id="NF003592">
    <property type="entry name" value="PRK05254.1-5"/>
    <property type="match status" value="1"/>
</dbReference>
<dbReference type="HAMAP" id="MF_00148">
    <property type="entry name" value="UDG"/>
    <property type="match status" value="1"/>
</dbReference>
<name>A0AA88Y1V2_PINIB</name>
<comment type="catalytic activity">
    <reaction evidence="12 14">
        <text>Hydrolyzes single-stranded DNA or mismatched double-stranded DNA and polynucleotides, releasing free uracil.</text>
        <dbReference type="EC" id="3.2.2.27"/>
    </reaction>
</comment>
<dbReference type="EC" id="3.2.2.27" evidence="12 14"/>
<comment type="caution">
    <text evidence="18">The sequence shown here is derived from an EMBL/GenBank/DDBJ whole genome shotgun (WGS) entry which is preliminary data.</text>
</comment>
<organism evidence="18 19">
    <name type="scientific">Pinctada imbricata</name>
    <name type="common">Atlantic pearl-oyster</name>
    <name type="synonym">Pinctada martensii</name>
    <dbReference type="NCBI Taxonomy" id="66713"/>
    <lineage>
        <taxon>Eukaryota</taxon>
        <taxon>Metazoa</taxon>
        <taxon>Spiralia</taxon>
        <taxon>Lophotrochozoa</taxon>
        <taxon>Mollusca</taxon>
        <taxon>Bivalvia</taxon>
        <taxon>Autobranchia</taxon>
        <taxon>Pteriomorphia</taxon>
        <taxon>Pterioida</taxon>
        <taxon>Pterioidea</taxon>
        <taxon>Pteriidae</taxon>
        <taxon>Pinctada</taxon>
    </lineage>
</organism>
<comment type="similarity">
    <text evidence="1 12 14">Belongs to the uracil-DNA glycosylase (UDG) superfamily. UNG family.</text>
</comment>
<sequence length="316" mass="35474">MNKTAIFLHISLLFSVHGQNSKPKSNSQKRQCVDQENRPVSNIESQTQEGGVVKKDATPLSPEQKKKIEENRCAALAKLNSKKTDGLLINVGTSWYNALEPEFSKPYFTELSKFVASERSKKTIYPPADQVFSWTNYGDIKEVKVVILGQDPYHGPKQAHGLCFSVQKGVTPPPSLENMYKELTTDIEGFKHPRHGTLIGWAKQGVLLLNACLTVRAHEANSHKDKGWEKLTDAVISWLNKNSIGIVFMLWGAYAQKKGAFIDKKRHHVLKSVHPSPLSAHRGFIGCKHFSQCNELLKKDGRKPIDWNRLPPQGAE</sequence>
<dbReference type="NCBIfam" id="NF003589">
    <property type="entry name" value="PRK05254.1-2"/>
    <property type="match status" value="1"/>
</dbReference>
<evidence type="ECO:0000313" key="19">
    <source>
        <dbReference type="Proteomes" id="UP001186944"/>
    </source>
</evidence>
<comment type="subcellular location">
    <subcellularLocation>
        <location evidence="12">Mitochondrion</location>
    </subcellularLocation>
    <subcellularLocation>
        <location evidence="12">Nucleus</location>
    </subcellularLocation>
</comment>
<comment type="function">
    <text evidence="12 14">Excises uracil residues from the DNA which can arise as a result of misincorporation of dUMP residues by DNA polymerase or due to deamination of cytosine.</text>
</comment>
<dbReference type="SMART" id="SM00987">
    <property type="entry name" value="UreE_C"/>
    <property type="match status" value="1"/>
</dbReference>
<comment type="catalytic activity">
    <reaction evidence="9">
        <text>a 2'-deoxyuridine in double-stranded DNA + H2O = a 2'-deoxyribose 5'-monophosphate in double-stranded DNA + uracil</text>
        <dbReference type="Rhea" id="RHEA:81455"/>
        <dbReference type="Rhea" id="RHEA-COMP:14231"/>
        <dbReference type="Rhea" id="RHEA-COMP:17071"/>
        <dbReference type="ChEBI" id="CHEBI:15377"/>
        <dbReference type="ChEBI" id="CHEBI:17568"/>
        <dbReference type="ChEBI" id="CHEBI:133902"/>
        <dbReference type="ChEBI" id="CHEBI:139095"/>
    </reaction>
    <physiologicalReaction direction="left-to-right" evidence="9">
        <dbReference type="Rhea" id="RHEA:81456"/>
    </physiologicalReaction>
</comment>
<dbReference type="Gene3D" id="3.40.470.10">
    <property type="entry name" value="Uracil-DNA glycosylase-like domain"/>
    <property type="match status" value="1"/>
</dbReference>
<dbReference type="Pfam" id="PF03167">
    <property type="entry name" value="UDG"/>
    <property type="match status" value="1"/>
</dbReference>
<keyword evidence="5" id="KW-0007">Acetylation</keyword>
<keyword evidence="3 12" id="KW-0227">DNA damage</keyword>
<proteinExistence type="inferred from homology"/>